<gene>
    <name evidence="1" type="ORF">ZOSMA_15G00700</name>
</gene>
<evidence type="ECO:0000313" key="1">
    <source>
        <dbReference type="EMBL" id="KMZ72732.1"/>
    </source>
</evidence>
<protein>
    <submittedName>
        <fullName evidence="1">Uncharacterized protein</fullName>
    </submittedName>
</protein>
<reference evidence="2" key="1">
    <citation type="journal article" date="2016" name="Nature">
        <title>The genome of the seagrass Zostera marina reveals angiosperm adaptation to the sea.</title>
        <authorList>
            <person name="Olsen J.L."/>
            <person name="Rouze P."/>
            <person name="Verhelst B."/>
            <person name="Lin Y.-C."/>
            <person name="Bayer T."/>
            <person name="Collen J."/>
            <person name="Dattolo E."/>
            <person name="De Paoli E."/>
            <person name="Dittami S."/>
            <person name="Maumus F."/>
            <person name="Michel G."/>
            <person name="Kersting A."/>
            <person name="Lauritano C."/>
            <person name="Lohaus R."/>
            <person name="Toepel M."/>
            <person name="Tonon T."/>
            <person name="Vanneste K."/>
            <person name="Amirebrahimi M."/>
            <person name="Brakel J."/>
            <person name="Bostroem C."/>
            <person name="Chovatia M."/>
            <person name="Grimwood J."/>
            <person name="Jenkins J.W."/>
            <person name="Jueterbock A."/>
            <person name="Mraz A."/>
            <person name="Stam W.T."/>
            <person name="Tice H."/>
            <person name="Bornberg-Bauer E."/>
            <person name="Green P.J."/>
            <person name="Pearson G.A."/>
            <person name="Procaccini G."/>
            <person name="Duarte C.M."/>
            <person name="Schmutz J."/>
            <person name="Reusch T.B.H."/>
            <person name="Van de Peer Y."/>
        </authorList>
    </citation>
    <scope>NUCLEOTIDE SEQUENCE [LARGE SCALE GENOMIC DNA]</scope>
    <source>
        <strain evidence="2">cv. Finnish</strain>
    </source>
</reference>
<dbReference type="EMBL" id="LFYR01000620">
    <property type="protein sequence ID" value="KMZ72732.1"/>
    <property type="molecule type" value="Genomic_DNA"/>
</dbReference>
<dbReference type="OrthoDB" id="550279at2759"/>
<dbReference type="AlphaFoldDB" id="A0A0K9PWW7"/>
<proteinExistence type="predicted"/>
<comment type="caution">
    <text evidence="1">The sequence shown here is derived from an EMBL/GenBank/DDBJ whole genome shotgun (WGS) entry which is preliminary data.</text>
</comment>
<dbReference type="Proteomes" id="UP000036987">
    <property type="component" value="Unassembled WGS sequence"/>
</dbReference>
<dbReference type="OMA" id="FEVNNRT"/>
<sequence length="173" mass="19375">MGFLKKIAGFLGLYASAPRDDEISGDERGRGGLTVEKELDSEVDFPELRNLPRKGFSVKSPMVVERPKLSPIIVPSENGDGGIQGFNWYCEKMKMDEDGDVADEFLLELPLPVHDHSLDMAARSDLKTPRRTELLHFEVNNRTCRAPVSSHARIVDGNIQLRLLQHDGSSQWC</sequence>
<dbReference type="PANTHER" id="PTHR35750">
    <property type="entry name" value="PHOSPHOLIPID HYDROPEROXIDE GLUTATHIONE PEROXIDASE"/>
    <property type="match status" value="1"/>
</dbReference>
<evidence type="ECO:0000313" key="2">
    <source>
        <dbReference type="Proteomes" id="UP000036987"/>
    </source>
</evidence>
<organism evidence="1 2">
    <name type="scientific">Zostera marina</name>
    <name type="common">Eelgrass</name>
    <dbReference type="NCBI Taxonomy" id="29655"/>
    <lineage>
        <taxon>Eukaryota</taxon>
        <taxon>Viridiplantae</taxon>
        <taxon>Streptophyta</taxon>
        <taxon>Embryophyta</taxon>
        <taxon>Tracheophyta</taxon>
        <taxon>Spermatophyta</taxon>
        <taxon>Magnoliopsida</taxon>
        <taxon>Liliopsida</taxon>
        <taxon>Zosteraceae</taxon>
        <taxon>Zostera</taxon>
    </lineage>
</organism>
<dbReference type="PANTHER" id="PTHR35750:SF1">
    <property type="entry name" value="PHOSPHOLIPID HYDROPEROXIDE GLUTATHIONE PEROXIDASE"/>
    <property type="match status" value="1"/>
</dbReference>
<keyword evidence="2" id="KW-1185">Reference proteome</keyword>
<name>A0A0K9PWW7_ZOSMR</name>
<accession>A0A0K9PWW7</accession>